<reference evidence="2 3" key="2">
    <citation type="submission" date="2021-10" db="EMBL/GenBank/DDBJ databases">
        <authorList>
            <person name="Piombo E."/>
        </authorList>
    </citation>
    <scope>NUCLEOTIDE SEQUENCE [LARGE SCALE GENOMIC DNA]</scope>
</reference>
<keyword evidence="3" id="KW-1185">Reference proteome</keyword>
<feature type="transmembrane region" description="Helical" evidence="1">
    <location>
        <begin position="223"/>
        <end position="244"/>
    </location>
</feature>
<feature type="transmembrane region" description="Helical" evidence="1">
    <location>
        <begin position="190"/>
        <end position="211"/>
    </location>
</feature>
<feature type="non-terminal residue" evidence="2">
    <location>
        <position position="1"/>
    </location>
</feature>
<evidence type="ECO:0000313" key="3">
    <source>
        <dbReference type="Proteomes" id="UP000775872"/>
    </source>
</evidence>
<feature type="transmembrane region" description="Helical" evidence="1">
    <location>
        <begin position="82"/>
        <end position="100"/>
    </location>
</feature>
<dbReference type="OrthoDB" id="5126620at2759"/>
<dbReference type="Proteomes" id="UP000775872">
    <property type="component" value="Unassembled WGS sequence"/>
</dbReference>
<name>A0A9P0ELK9_9HYPO</name>
<sequence length="273" mass="29921">MAVDFNGNMFPPYVETPGILMVTAGCLAVGSLLTTLASYLRPGHVHSFQWIFLILSGFLYPYDLARNGTELDPLRLAGRSSYGSSIGSLLLLHLLSFYLGEDLIADAKTNSCEKEDVPRRKNRADKMFLVANLVHSTSMLQLSSWKDPSSSPGLLGVGLYVAWVLARVAAIKANIATFHAVFSTDLTTPCLSVIGHTIVVIYACVIAQIPLELGAIIFKARGLVMLSMVSMQVGFAAMLLVYNLRIWHRRAAKPLPNEKPHEILQDDKSLQDC</sequence>
<reference evidence="3" key="1">
    <citation type="submission" date="2019-06" db="EMBL/GenBank/DDBJ databases">
        <authorList>
            <person name="Broberg M."/>
        </authorList>
    </citation>
    <scope>NUCLEOTIDE SEQUENCE [LARGE SCALE GENOMIC DNA]</scope>
</reference>
<gene>
    <name evidence="2" type="ORF">CSOL1703_00005800</name>
</gene>
<dbReference type="AlphaFoldDB" id="A0A9P0ELK9"/>
<comment type="caution">
    <text evidence="2">The sequence shown here is derived from an EMBL/GenBank/DDBJ whole genome shotgun (WGS) entry which is preliminary data.</text>
</comment>
<proteinExistence type="predicted"/>
<evidence type="ECO:0000256" key="1">
    <source>
        <dbReference type="SAM" id="Phobius"/>
    </source>
</evidence>
<keyword evidence="1" id="KW-1133">Transmembrane helix</keyword>
<dbReference type="EMBL" id="CABFOC020000045">
    <property type="protein sequence ID" value="CAH0053917.1"/>
    <property type="molecule type" value="Genomic_DNA"/>
</dbReference>
<evidence type="ECO:0000313" key="2">
    <source>
        <dbReference type="EMBL" id="CAH0053917.1"/>
    </source>
</evidence>
<accession>A0A9P0ELK9</accession>
<organism evidence="2 3">
    <name type="scientific">Clonostachys solani</name>
    <dbReference type="NCBI Taxonomy" id="160281"/>
    <lineage>
        <taxon>Eukaryota</taxon>
        <taxon>Fungi</taxon>
        <taxon>Dikarya</taxon>
        <taxon>Ascomycota</taxon>
        <taxon>Pezizomycotina</taxon>
        <taxon>Sordariomycetes</taxon>
        <taxon>Hypocreomycetidae</taxon>
        <taxon>Hypocreales</taxon>
        <taxon>Bionectriaceae</taxon>
        <taxon>Clonostachys</taxon>
    </lineage>
</organism>
<feature type="transmembrane region" description="Helical" evidence="1">
    <location>
        <begin position="20"/>
        <end position="40"/>
    </location>
</feature>
<feature type="transmembrane region" description="Helical" evidence="1">
    <location>
        <begin position="157"/>
        <end position="178"/>
    </location>
</feature>
<keyword evidence="1" id="KW-0812">Transmembrane</keyword>
<protein>
    <submittedName>
        <fullName evidence="2">Uncharacterized protein</fullName>
    </submittedName>
</protein>
<feature type="transmembrane region" description="Helical" evidence="1">
    <location>
        <begin position="127"/>
        <end position="145"/>
    </location>
</feature>
<feature type="transmembrane region" description="Helical" evidence="1">
    <location>
        <begin position="47"/>
        <end position="62"/>
    </location>
</feature>
<keyword evidence="1" id="KW-0472">Membrane</keyword>